<evidence type="ECO:0000313" key="1">
    <source>
        <dbReference type="EMBL" id="MFC5675481.1"/>
    </source>
</evidence>
<dbReference type="EMBL" id="JBHSPC010000165">
    <property type="protein sequence ID" value="MFC5675481.1"/>
    <property type="molecule type" value="Genomic_DNA"/>
</dbReference>
<reference evidence="2" key="1">
    <citation type="journal article" date="2019" name="Int. J. Syst. Evol. Microbiol.">
        <title>The Global Catalogue of Microorganisms (GCM) 10K type strain sequencing project: providing services to taxonomists for standard genome sequencing and annotation.</title>
        <authorList>
            <consortium name="The Broad Institute Genomics Platform"/>
            <consortium name="The Broad Institute Genome Sequencing Center for Infectious Disease"/>
            <person name="Wu L."/>
            <person name="Ma J."/>
        </authorList>
    </citation>
    <scope>NUCLEOTIDE SEQUENCE [LARGE SCALE GENOMIC DNA]</scope>
    <source>
        <strain evidence="2">JCM 13852</strain>
    </source>
</reference>
<accession>A0ABW0Y404</accession>
<organism evidence="1 2">
    <name type="scientific">Streptomyces incanus</name>
    <dbReference type="NCBI Taxonomy" id="887453"/>
    <lineage>
        <taxon>Bacteria</taxon>
        <taxon>Bacillati</taxon>
        <taxon>Actinomycetota</taxon>
        <taxon>Actinomycetes</taxon>
        <taxon>Kitasatosporales</taxon>
        <taxon>Streptomycetaceae</taxon>
        <taxon>Streptomyces</taxon>
    </lineage>
</organism>
<keyword evidence="2" id="KW-1185">Reference proteome</keyword>
<dbReference type="Proteomes" id="UP001596183">
    <property type="component" value="Unassembled WGS sequence"/>
</dbReference>
<dbReference type="RefSeq" id="WP_381220644.1">
    <property type="nucleotide sequence ID" value="NZ_JBHSPC010000165.1"/>
</dbReference>
<sequence length="140" mass="14423">MDTSDTTSLPGLTPAAQAVTQLPGAIGDERPGAPTSCPEHATRELPAHLEGLSLAFRDAARKDLGPTTDTSPTASLPFLEGGRRARIPVRLDEFAGVWRPRVHAGGLVPGFPRVPAAPAVALPGAGVAGFFPGRVTARDT</sequence>
<protein>
    <submittedName>
        <fullName evidence="1">Uncharacterized protein</fullName>
    </submittedName>
</protein>
<proteinExistence type="predicted"/>
<name>A0ABW0Y404_9ACTN</name>
<comment type="caution">
    <text evidence="1">The sequence shown here is derived from an EMBL/GenBank/DDBJ whole genome shotgun (WGS) entry which is preliminary data.</text>
</comment>
<evidence type="ECO:0000313" key="2">
    <source>
        <dbReference type="Proteomes" id="UP001596183"/>
    </source>
</evidence>
<gene>
    <name evidence="1" type="ORF">ACFP2V_37145</name>
</gene>